<feature type="transmembrane region" description="Helical" evidence="6">
    <location>
        <begin position="159"/>
        <end position="182"/>
    </location>
</feature>
<feature type="region of interest" description="Disordered" evidence="5">
    <location>
        <begin position="192"/>
        <end position="246"/>
    </location>
</feature>
<accession>A0A8K0SC30</accession>
<dbReference type="GO" id="GO:0016020">
    <property type="term" value="C:membrane"/>
    <property type="evidence" value="ECO:0007669"/>
    <property type="project" value="UniProtKB-SubCell"/>
</dbReference>
<gene>
    <name evidence="7" type="ORF">B0I35DRAFT_484748</name>
</gene>
<reference evidence="7" key="1">
    <citation type="journal article" date="2021" name="Nat. Commun.">
        <title>Genetic determinants of endophytism in the Arabidopsis root mycobiome.</title>
        <authorList>
            <person name="Mesny F."/>
            <person name="Miyauchi S."/>
            <person name="Thiergart T."/>
            <person name="Pickel B."/>
            <person name="Atanasova L."/>
            <person name="Karlsson M."/>
            <person name="Huettel B."/>
            <person name="Barry K.W."/>
            <person name="Haridas S."/>
            <person name="Chen C."/>
            <person name="Bauer D."/>
            <person name="Andreopoulos W."/>
            <person name="Pangilinan J."/>
            <person name="LaButti K."/>
            <person name="Riley R."/>
            <person name="Lipzen A."/>
            <person name="Clum A."/>
            <person name="Drula E."/>
            <person name="Henrissat B."/>
            <person name="Kohler A."/>
            <person name="Grigoriev I.V."/>
            <person name="Martin F.M."/>
            <person name="Hacquard S."/>
        </authorList>
    </citation>
    <scope>NUCLEOTIDE SEQUENCE</scope>
    <source>
        <strain evidence="7">MPI-CAGE-CH-0235</strain>
    </source>
</reference>
<feature type="region of interest" description="Disordered" evidence="5">
    <location>
        <begin position="116"/>
        <end position="158"/>
    </location>
</feature>
<comment type="subcellular location">
    <subcellularLocation>
        <location evidence="1">Membrane</location>
        <topology evidence="1">Single-pass membrane protein</topology>
    </subcellularLocation>
</comment>
<protein>
    <submittedName>
        <fullName evidence="7">Uncharacterized protein</fullName>
    </submittedName>
</protein>
<dbReference type="InterPro" id="IPR051694">
    <property type="entry name" value="Immunoregulatory_rcpt-like"/>
</dbReference>
<evidence type="ECO:0000313" key="8">
    <source>
        <dbReference type="Proteomes" id="UP000813444"/>
    </source>
</evidence>
<evidence type="ECO:0000256" key="1">
    <source>
        <dbReference type="ARBA" id="ARBA00004167"/>
    </source>
</evidence>
<dbReference type="OrthoDB" id="4779287at2759"/>
<dbReference type="AlphaFoldDB" id="A0A8K0SC30"/>
<organism evidence="7 8">
    <name type="scientific">Stachybotrys elegans</name>
    <dbReference type="NCBI Taxonomy" id="80388"/>
    <lineage>
        <taxon>Eukaryota</taxon>
        <taxon>Fungi</taxon>
        <taxon>Dikarya</taxon>
        <taxon>Ascomycota</taxon>
        <taxon>Pezizomycotina</taxon>
        <taxon>Sordariomycetes</taxon>
        <taxon>Hypocreomycetidae</taxon>
        <taxon>Hypocreales</taxon>
        <taxon>Stachybotryaceae</taxon>
        <taxon>Stachybotrys</taxon>
    </lineage>
</organism>
<name>A0A8K0SC30_9HYPO</name>
<evidence type="ECO:0000313" key="7">
    <source>
        <dbReference type="EMBL" id="KAH7304076.1"/>
    </source>
</evidence>
<sequence length="246" mass="25726">MSVEPFGFALRKNGSCEEQEVDCGRTVQPYRACCPELSFCPASYNVDCCPDRSNCTVALLEEPKCANSTWDLYDNGGYFCCLPGLRGYATTQNSNGCAPAGYQFSEGETLLALISAGQDPSVSTTSPPETSSTATSTSPAATSTEPPPEEPSSSNNTGAIAGGVVGGVAVLAIAGVAAWFLLKRKRRYQGRKLAPGEPDGTELYEAGGEPRALGELPGKPAMPNELAGDVRPSELPAQTRPHELPG</sequence>
<evidence type="ECO:0000256" key="4">
    <source>
        <dbReference type="ARBA" id="ARBA00023136"/>
    </source>
</evidence>
<keyword evidence="2 6" id="KW-0812">Transmembrane</keyword>
<keyword evidence="3 6" id="KW-1133">Transmembrane helix</keyword>
<keyword evidence="4 6" id="KW-0472">Membrane</keyword>
<proteinExistence type="predicted"/>
<dbReference type="EMBL" id="JAGPNK010000026">
    <property type="protein sequence ID" value="KAH7304076.1"/>
    <property type="molecule type" value="Genomic_DNA"/>
</dbReference>
<feature type="compositionally biased region" description="Low complexity" evidence="5">
    <location>
        <begin position="120"/>
        <end position="144"/>
    </location>
</feature>
<dbReference type="PANTHER" id="PTHR15549">
    <property type="entry name" value="PAIRED IMMUNOGLOBULIN-LIKE TYPE 2 RECEPTOR"/>
    <property type="match status" value="1"/>
</dbReference>
<dbReference type="Proteomes" id="UP000813444">
    <property type="component" value="Unassembled WGS sequence"/>
</dbReference>
<evidence type="ECO:0000256" key="2">
    <source>
        <dbReference type="ARBA" id="ARBA00022692"/>
    </source>
</evidence>
<evidence type="ECO:0000256" key="6">
    <source>
        <dbReference type="SAM" id="Phobius"/>
    </source>
</evidence>
<comment type="caution">
    <text evidence="7">The sequence shown here is derived from an EMBL/GenBank/DDBJ whole genome shotgun (WGS) entry which is preliminary data.</text>
</comment>
<evidence type="ECO:0000256" key="5">
    <source>
        <dbReference type="SAM" id="MobiDB-lite"/>
    </source>
</evidence>
<evidence type="ECO:0000256" key="3">
    <source>
        <dbReference type="ARBA" id="ARBA00022989"/>
    </source>
</evidence>
<dbReference type="PANTHER" id="PTHR15549:SF33">
    <property type="entry name" value="MEMBRANE PROTEIN WSC4, PUTATIVE (AFU_ORTHOLOGUE AFUA_5G09020)-RELATED"/>
    <property type="match status" value="1"/>
</dbReference>
<keyword evidence="8" id="KW-1185">Reference proteome</keyword>
<dbReference type="GO" id="GO:0071944">
    <property type="term" value="C:cell periphery"/>
    <property type="evidence" value="ECO:0007669"/>
    <property type="project" value="UniProtKB-ARBA"/>
</dbReference>